<accession>A0A381WW64</accession>
<dbReference type="GO" id="GO:0006163">
    <property type="term" value="P:purine nucleotide metabolic process"/>
    <property type="evidence" value="ECO:0007669"/>
    <property type="project" value="UniProtKB-ARBA"/>
</dbReference>
<protein>
    <recommendedName>
        <fullName evidence="1">NAD/GMP synthase domain-containing protein</fullName>
    </recommendedName>
</protein>
<gene>
    <name evidence="2" type="ORF">METZ01_LOCUS109598</name>
</gene>
<dbReference type="InterPro" id="IPR022310">
    <property type="entry name" value="NAD/GMP_synthase"/>
</dbReference>
<feature type="domain" description="NAD/GMP synthase" evidence="1">
    <location>
        <begin position="21"/>
        <end position="54"/>
    </location>
</feature>
<proteinExistence type="predicted"/>
<organism evidence="2">
    <name type="scientific">marine metagenome</name>
    <dbReference type="NCBI Taxonomy" id="408172"/>
    <lineage>
        <taxon>unclassified sequences</taxon>
        <taxon>metagenomes</taxon>
        <taxon>ecological metagenomes</taxon>
    </lineage>
</organism>
<dbReference type="EMBL" id="UINC01013084">
    <property type="protein sequence ID" value="SVA56744.1"/>
    <property type="molecule type" value="Genomic_DNA"/>
</dbReference>
<reference evidence="2" key="1">
    <citation type="submission" date="2018-05" db="EMBL/GenBank/DDBJ databases">
        <authorList>
            <person name="Lanie J.A."/>
            <person name="Ng W.-L."/>
            <person name="Kazmierczak K.M."/>
            <person name="Andrzejewski T.M."/>
            <person name="Davidsen T.M."/>
            <person name="Wayne K.J."/>
            <person name="Tettelin H."/>
            <person name="Glass J.I."/>
            <person name="Rusch D."/>
            <person name="Podicherti R."/>
            <person name="Tsui H.-C.T."/>
            <person name="Winkler M.E."/>
        </authorList>
    </citation>
    <scope>NUCLEOTIDE SEQUENCE</scope>
</reference>
<dbReference type="InterPro" id="IPR014729">
    <property type="entry name" value="Rossmann-like_a/b/a_fold"/>
</dbReference>
<dbReference type="SUPFAM" id="SSF52402">
    <property type="entry name" value="Adenine nucleotide alpha hydrolases-like"/>
    <property type="match status" value="1"/>
</dbReference>
<sequence>MDYNEKLLQITSLPDCATIQQNIEKFLKNMVSQKKADGVVFGLSGGIDSVTVAY</sequence>
<dbReference type="AlphaFoldDB" id="A0A381WW64"/>
<feature type="non-terminal residue" evidence="2">
    <location>
        <position position="54"/>
    </location>
</feature>
<evidence type="ECO:0000313" key="2">
    <source>
        <dbReference type="EMBL" id="SVA56744.1"/>
    </source>
</evidence>
<evidence type="ECO:0000259" key="1">
    <source>
        <dbReference type="Pfam" id="PF02540"/>
    </source>
</evidence>
<name>A0A381WW64_9ZZZZ</name>
<dbReference type="Pfam" id="PF02540">
    <property type="entry name" value="NAD_synthase"/>
    <property type="match status" value="1"/>
</dbReference>
<dbReference type="Gene3D" id="3.40.50.620">
    <property type="entry name" value="HUPs"/>
    <property type="match status" value="1"/>
</dbReference>